<dbReference type="Proteomes" id="UP001330812">
    <property type="component" value="Chromosome"/>
</dbReference>
<evidence type="ECO:0008006" key="3">
    <source>
        <dbReference type="Google" id="ProtNLM"/>
    </source>
</evidence>
<dbReference type="RefSeq" id="WP_326835066.1">
    <property type="nucleotide sequence ID" value="NZ_CP142149.1"/>
</dbReference>
<proteinExistence type="predicted"/>
<gene>
    <name evidence="1" type="ORF">VSH64_09065</name>
</gene>
<protein>
    <recommendedName>
        <fullName evidence="3">DUF2218 domain-containing protein</fullName>
    </recommendedName>
</protein>
<name>A0ABZ1IEY5_9PSEU</name>
<evidence type="ECO:0000313" key="2">
    <source>
        <dbReference type="Proteomes" id="UP001330812"/>
    </source>
</evidence>
<organism evidence="1 2">
    <name type="scientific">Amycolatopsis rhabdoformis</name>
    <dbReference type="NCBI Taxonomy" id="1448059"/>
    <lineage>
        <taxon>Bacteria</taxon>
        <taxon>Bacillati</taxon>
        <taxon>Actinomycetota</taxon>
        <taxon>Actinomycetes</taxon>
        <taxon>Pseudonocardiales</taxon>
        <taxon>Pseudonocardiaceae</taxon>
        <taxon>Amycolatopsis</taxon>
    </lineage>
</organism>
<reference evidence="1 2" key="1">
    <citation type="journal article" date="2015" name="Int. J. Syst. Evol. Microbiol.">
        <title>Amycolatopsis rhabdoformis sp. nov., an actinomycete isolated from a tropical forest soil.</title>
        <authorList>
            <person name="Souza W.R."/>
            <person name="Silva R.E."/>
            <person name="Goodfellow M."/>
            <person name="Busarakam K."/>
            <person name="Figueiro F.S."/>
            <person name="Ferreira D."/>
            <person name="Rodrigues-Filho E."/>
            <person name="Moraes L.A.B."/>
            <person name="Zucchi T.D."/>
        </authorList>
    </citation>
    <scope>NUCLEOTIDE SEQUENCE [LARGE SCALE GENOMIC DNA]</scope>
    <source>
        <strain evidence="1 2">NCIMB 14900</strain>
    </source>
</reference>
<accession>A0ABZ1IEY5</accession>
<keyword evidence="2" id="KW-1185">Reference proteome</keyword>
<sequence>MKLREIVEGWAAFLEEVVAVLVYALHRSQDRLFSATIGRRDGGHDAAELILSQGPARFNLRGMDHALLGHIREELRTGLAAYETQRSPGAVWLVDATRPQDDHG</sequence>
<evidence type="ECO:0000313" key="1">
    <source>
        <dbReference type="EMBL" id="WSE32258.1"/>
    </source>
</evidence>
<dbReference type="EMBL" id="CP142149">
    <property type="protein sequence ID" value="WSE32258.1"/>
    <property type="molecule type" value="Genomic_DNA"/>
</dbReference>